<feature type="region of interest" description="Disordered" evidence="1">
    <location>
        <begin position="34"/>
        <end position="88"/>
    </location>
</feature>
<name>A0A0D9XZ43_9ORYZ</name>
<reference evidence="3" key="2">
    <citation type="submission" date="2013-12" db="EMBL/GenBank/DDBJ databases">
        <authorList>
            <person name="Yu Y."/>
            <person name="Lee S."/>
            <person name="de Baynast K."/>
            <person name="Wissotski M."/>
            <person name="Liu L."/>
            <person name="Talag J."/>
            <person name="Goicoechea J."/>
            <person name="Angelova A."/>
            <person name="Jetty R."/>
            <person name="Kudrna D."/>
            <person name="Golser W."/>
            <person name="Rivera L."/>
            <person name="Zhang J."/>
            <person name="Wing R."/>
        </authorList>
    </citation>
    <scope>NUCLEOTIDE SEQUENCE</scope>
</reference>
<reference evidence="2" key="3">
    <citation type="submission" date="2015-04" db="UniProtKB">
        <authorList>
            <consortium name="EnsemblPlants"/>
        </authorList>
    </citation>
    <scope>IDENTIFICATION</scope>
</reference>
<sequence>MGLRRGAGRRVPPATSAAIAATANEAKNVAVAGRRAPFQAPATGRISSAAGDRRRGRPRQSYASPPADGSAVGAPWAEVSGEDASEEAARLLSSATLLPPQLPGARHPHAR</sequence>
<organism evidence="2 3">
    <name type="scientific">Leersia perrieri</name>
    <dbReference type="NCBI Taxonomy" id="77586"/>
    <lineage>
        <taxon>Eukaryota</taxon>
        <taxon>Viridiplantae</taxon>
        <taxon>Streptophyta</taxon>
        <taxon>Embryophyta</taxon>
        <taxon>Tracheophyta</taxon>
        <taxon>Spermatophyta</taxon>
        <taxon>Magnoliopsida</taxon>
        <taxon>Liliopsida</taxon>
        <taxon>Poales</taxon>
        <taxon>Poaceae</taxon>
        <taxon>BOP clade</taxon>
        <taxon>Oryzoideae</taxon>
        <taxon>Oryzeae</taxon>
        <taxon>Oryzinae</taxon>
        <taxon>Leersia</taxon>
    </lineage>
</organism>
<proteinExistence type="predicted"/>
<dbReference type="Proteomes" id="UP000032180">
    <property type="component" value="Chromosome 12"/>
</dbReference>
<accession>A0A0D9XZ43</accession>
<evidence type="ECO:0000256" key="1">
    <source>
        <dbReference type="SAM" id="MobiDB-lite"/>
    </source>
</evidence>
<dbReference type="EnsemblPlants" id="LPERR12G09350.1">
    <property type="protein sequence ID" value="LPERR12G09350.1"/>
    <property type="gene ID" value="LPERR12G09350"/>
</dbReference>
<protein>
    <submittedName>
        <fullName evidence="2">Uncharacterized protein</fullName>
    </submittedName>
</protein>
<dbReference type="Gramene" id="LPERR12G09350.1">
    <property type="protein sequence ID" value="LPERR12G09350.1"/>
    <property type="gene ID" value="LPERR12G09350"/>
</dbReference>
<evidence type="ECO:0000313" key="2">
    <source>
        <dbReference type="EnsemblPlants" id="LPERR12G09350.1"/>
    </source>
</evidence>
<evidence type="ECO:0000313" key="3">
    <source>
        <dbReference type="Proteomes" id="UP000032180"/>
    </source>
</evidence>
<dbReference type="HOGENOM" id="CLU_2162045_0_0_1"/>
<keyword evidence="3" id="KW-1185">Reference proteome</keyword>
<reference evidence="2 3" key="1">
    <citation type="submission" date="2012-08" db="EMBL/GenBank/DDBJ databases">
        <title>Oryza genome evolution.</title>
        <authorList>
            <person name="Wing R.A."/>
        </authorList>
    </citation>
    <scope>NUCLEOTIDE SEQUENCE</scope>
</reference>
<dbReference type="AlphaFoldDB" id="A0A0D9XZ43"/>